<organism evidence="2 3">
    <name type="scientific">Polaribacter reichenbachii</name>
    <dbReference type="NCBI Taxonomy" id="996801"/>
    <lineage>
        <taxon>Bacteria</taxon>
        <taxon>Pseudomonadati</taxon>
        <taxon>Bacteroidota</taxon>
        <taxon>Flavobacteriia</taxon>
        <taxon>Flavobacteriales</taxon>
        <taxon>Flavobacteriaceae</taxon>
    </lineage>
</organism>
<dbReference type="PANTHER" id="PTHR11575:SF24">
    <property type="entry name" value="5'-NUCLEOTIDASE"/>
    <property type="match status" value="1"/>
</dbReference>
<dbReference type="PRINTS" id="PR01607">
    <property type="entry name" value="APYRASEFAMLY"/>
</dbReference>
<dbReference type="STRING" id="996801.BW723_14625"/>
<keyword evidence="3" id="KW-1185">Reference proteome</keyword>
<dbReference type="GO" id="GO:0009166">
    <property type="term" value="P:nucleotide catabolic process"/>
    <property type="evidence" value="ECO:0007669"/>
    <property type="project" value="InterPro"/>
</dbReference>
<dbReference type="InterPro" id="IPR036907">
    <property type="entry name" value="5'-Nucleotdase_C_sf"/>
</dbReference>
<dbReference type="GO" id="GO:0008253">
    <property type="term" value="F:5'-nucleotidase activity"/>
    <property type="evidence" value="ECO:0007669"/>
    <property type="project" value="TreeGrafter"/>
</dbReference>
<dbReference type="GO" id="GO:0030288">
    <property type="term" value="C:outer membrane-bounded periplasmic space"/>
    <property type="evidence" value="ECO:0007669"/>
    <property type="project" value="TreeGrafter"/>
</dbReference>
<dbReference type="PANTHER" id="PTHR11575">
    <property type="entry name" value="5'-NUCLEOTIDASE-RELATED"/>
    <property type="match status" value="1"/>
</dbReference>
<dbReference type="AlphaFoldDB" id="A0A1B8U4C3"/>
<proteinExistence type="predicted"/>
<dbReference type="Proteomes" id="UP000092612">
    <property type="component" value="Unassembled WGS sequence"/>
</dbReference>
<dbReference type="SUPFAM" id="SSF55816">
    <property type="entry name" value="5'-nucleotidase (syn. UDP-sugar hydrolase), C-terminal domain"/>
    <property type="match status" value="1"/>
</dbReference>
<dbReference type="EMBL" id="LSFL01000012">
    <property type="protein sequence ID" value="OBY66693.1"/>
    <property type="molecule type" value="Genomic_DNA"/>
</dbReference>
<dbReference type="InterPro" id="IPR006179">
    <property type="entry name" value="5_nucleotidase/apyrase"/>
</dbReference>
<evidence type="ECO:0000313" key="2">
    <source>
        <dbReference type="EMBL" id="OBY66693.1"/>
    </source>
</evidence>
<evidence type="ECO:0000313" key="3">
    <source>
        <dbReference type="Proteomes" id="UP000092612"/>
    </source>
</evidence>
<dbReference type="Pfam" id="PF02872">
    <property type="entry name" value="5_nucleotid_C"/>
    <property type="match status" value="1"/>
</dbReference>
<protein>
    <submittedName>
        <fullName evidence="2">UDP-sugar hydrolase</fullName>
    </submittedName>
</protein>
<feature type="domain" description="5'-Nucleotidase C-terminal" evidence="1">
    <location>
        <begin position="74"/>
        <end position="211"/>
    </location>
</feature>
<sequence length="248" mass="28249">MKFTHFLCLFLLLASCKKTEQSVTKITGKNIKIDTTIVASEDINQIIKPYKEELTDDMQEPLTFAPIDLTKENIGKQSNLGNLLADLCIEMANPVFHKKTKKNIDFSMFNSGGIRAIIPKGVVTRERAFKVMPFENELVVVTLSGDKMEELIQYFIKTKAAHPLSQNIDLTIKGNDYTLKINGKPFDKSKSYSVLTTDYLQSGGDRMNFFKNPLKLTVLDYKMRDCIIDYFQKVDTLKTGIDNRIKLK</sequence>
<dbReference type="OrthoDB" id="4762412at2"/>
<dbReference type="Gene3D" id="3.90.780.10">
    <property type="entry name" value="5'-Nucleotidase, C-terminal domain"/>
    <property type="match status" value="1"/>
</dbReference>
<dbReference type="GO" id="GO:0008768">
    <property type="term" value="F:UDP-sugar diphosphatase activity"/>
    <property type="evidence" value="ECO:0007669"/>
    <property type="project" value="TreeGrafter"/>
</dbReference>
<accession>A0A1B8U4C3</accession>
<evidence type="ECO:0000259" key="1">
    <source>
        <dbReference type="Pfam" id="PF02872"/>
    </source>
</evidence>
<dbReference type="KEGG" id="prn:BW723_14625"/>
<comment type="caution">
    <text evidence="2">The sequence shown here is derived from an EMBL/GenBank/DDBJ whole genome shotgun (WGS) entry which is preliminary data.</text>
</comment>
<name>A0A1B8U4C3_9FLAO</name>
<keyword evidence="2" id="KW-0378">Hydrolase</keyword>
<dbReference type="PROSITE" id="PS51257">
    <property type="entry name" value="PROKAR_LIPOPROTEIN"/>
    <property type="match status" value="1"/>
</dbReference>
<reference evidence="3" key="1">
    <citation type="submission" date="2016-02" db="EMBL/GenBank/DDBJ databases">
        <title>Paenibacillus sp. LPB0068, isolated from Crassostrea gigas.</title>
        <authorList>
            <person name="Shin S.-K."/>
            <person name="Yi H."/>
        </authorList>
    </citation>
    <scope>NUCLEOTIDE SEQUENCE [LARGE SCALE GENOMIC DNA]</scope>
    <source>
        <strain evidence="3">KCTC 23969</strain>
    </source>
</reference>
<dbReference type="InterPro" id="IPR008334">
    <property type="entry name" value="5'-Nucleotdase_C"/>
</dbReference>
<dbReference type="RefSeq" id="WP_068358900.1">
    <property type="nucleotide sequence ID" value="NZ_CP019337.1"/>
</dbReference>
<gene>
    <name evidence="2" type="ORF">LPB301_05695</name>
</gene>